<evidence type="ECO:0000256" key="3">
    <source>
        <dbReference type="ARBA" id="ARBA00004609"/>
    </source>
</evidence>
<dbReference type="Pfam" id="PF01433">
    <property type="entry name" value="Peptidase_M1"/>
    <property type="match status" value="1"/>
</dbReference>
<feature type="site" description="Transition state stabilizer" evidence="25">
    <location>
        <position position="518"/>
    </location>
</feature>
<reference evidence="31 32" key="1">
    <citation type="submission" date="2015-04" db="EMBL/GenBank/DDBJ databases">
        <authorList>
            <person name="Syromyatnikov M.Y."/>
            <person name="Popov V.N."/>
        </authorList>
    </citation>
    <scope>NUCLEOTIDE SEQUENCE [LARGE SCALE GENOMIC DNA]</scope>
</reference>
<comment type="cofactor">
    <cofactor evidence="24">
        <name>Zn(2+)</name>
        <dbReference type="ChEBI" id="CHEBI:29105"/>
    </cofactor>
    <text evidence="24">Binds 1 zinc ion per subunit.</text>
</comment>
<dbReference type="Gene3D" id="1.10.390.10">
    <property type="entry name" value="Neutral Protease Domain 2"/>
    <property type="match status" value="1"/>
</dbReference>
<dbReference type="Gene3D" id="1.25.50.20">
    <property type="match status" value="1"/>
</dbReference>
<evidence type="ECO:0000256" key="5">
    <source>
        <dbReference type="ARBA" id="ARBA00011748"/>
    </source>
</evidence>
<keyword evidence="9" id="KW-0336">GPI-anchor</keyword>
<dbReference type="GO" id="GO:0070006">
    <property type="term" value="F:metalloaminopeptidase activity"/>
    <property type="evidence" value="ECO:0007669"/>
    <property type="project" value="TreeGrafter"/>
</dbReference>
<comment type="catalytic activity">
    <reaction evidence="1">
        <text>Release of N-terminal glutamate (and to a lesser extent aspartate) from a peptide.</text>
        <dbReference type="EC" id="3.4.11.7"/>
    </reaction>
</comment>
<dbReference type="GO" id="GO:0004230">
    <property type="term" value="F:glutamyl aminopeptidase activity"/>
    <property type="evidence" value="ECO:0007669"/>
    <property type="project" value="UniProtKB-EC"/>
</dbReference>
<evidence type="ECO:0000256" key="12">
    <source>
        <dbReference type="ARBA" id="ARBA00022723"/>
    </source>
</evidence>
<protein>
    <recommendedName>
        <fullName evidence="6">glutamyl aminopeptidase</fullName>
        <ecNumber evidence="6">3.4.11.7</ecNumber>
    </recommendedName>
</protein>
<dbReference type="PANTHER" id="PTHR11533">
    <property type="entry name" value="PROTEASE M1 ZINC METALLOPROTEASE"/>
    <property type="match status" value="1"/>
</dbReference>
<feature type="binding site" evidence="24">
    <location>
        <position position="432"/>
    </location>
    <ligand>
        <name>Zn(2+)</name>
        <dbReference type="ChEBI" id="CHEBI:29105"/>
        <note>catalytic</note>
    </ligand>
</feature>
<evidence type="ECO:0000259" key="28">
    <source>
        <dbReference type="Pfam" id="PF01433"/>
    </source>
</evidence>
<dbReference type="Pfam" id="PF11838">
    <property type="entry name" value="ERAP1_C"/>
    <property type="match status" value="1"/>
</dbReference>
<sequence>MPNQNNLIRPSSTYSGTSTMKIDNAETERRKKNSVVILTLLSIIIFLFVVSLLLICALVVVGRGLSGKSDKKFDEKSNEISSISLINRANGIKNKIDTSNPKFNKKFNMNISKTATKLIENLTFRLPSAVRPSKYNLLLNPNLETKLFTGNVKIDFDVLEPTKIVALHSKFLNVTPKHLIKNLENGAEGIGIKTSFEFDKFEYFIVEPESELGIGNYTIDLDFKGRLDGKIVGFYGSSYFDKITNRTRYIATSKFEPTFARQSFPCFDEPSMKAKFKISLIRPSGDGYSALSNMDVENEEPYDEGLTKVNFKESVEMSTYLTVFIVSDFISTSATIEPSVGDPFQLRCFSTPAQVNKLNFALNTSIDVINYYIDYFKIPYPLPKLDLAAIPDFVSGAMETWGLVTYRETNLLYDPAVSSTANKQRIAAVIGHEFAHMWFGNLVTMKWWSDLWLNEGFASYIEFKGIHAALPEWNMEEQFTIDTMHGIMNLDATLGSHPIVVGVQTPDQITEIFDGITYNKGASIIRMIEDFIGTENFQDGVSKYLEENKFKNADSDDLLKQLEGKIEEDVTTIVNTWIRQKGLPVVTVQRSGNNFVLSQKRFLTDAESVANETLDSDYKYRWSIPITYVTSANPTEVQRQWFHYNVEDITIKIDEEVEWIKLNKNQVGYYRVNYDSEMWQKLNDALEEDINTMSVLDRAHLLNDAFSLAEGLEVPYETALTMTKYLKNETHFVPWDVASSKLKTIRNLLYYTDNHRTFKNYVVDLVDEAFKEIEWEVNPEEYLKNMMRITIIDLACTMDHPGCVAKMGETFRTWLNSENFETERPTPDLRSLIYYHGMRTVGREEEWNKMFNLFAKEQDATEKTKLQAALAAISDKSILKELIDLASADETYVRKQDYFSLMGSISSNRNGEDLVWDFVRDNWEVLVERHGLNERNLGRMIPTITSRFTTLSKLNEMKDFFAKYPDAGAGANARIQALEAVENNIKWLEKNKDSIKLWLSQQ</sequence>
<dbReference type="AlphaFoldDB" id="A0A1J1HMS2"/>
<evidence type="ECO:0000256" key="6">
    <source>
        <dbReference type="ARBA" id="ARBA00012567"/>
    </source>
</evidence>
<evidence type="ECO:0000256" key="26">
    <source>
        <dbReference type="SAM" id="MobiDB-lite"/>
    </source>
</evidence>
<evidence type="ECO:0000256" key="17">
    <source>
        <dbReference type="ARBA" id="ARBA00022989"/>
    </source>
</evidence>
<proteinExistence type="inferred from homology"/>
<evidence type="ECO:0000256" key="23">
    <source>
        <dbReference type="PIRSR" id="PIRSR634016-1"/>
    </source>
</evidence>
<evidence type="ECO:0000256" key="19">
    <source>
        <dbReference type="ARBA" id="ARBA00023136"/>
    </source>
</evidence>
<keyword evidence="13" id="KW-0378">Hydrolase</keyword>
<keyword evidence="16" id="KW-0735">Signal-anchor</keyword>
<feature type="active site" description="Proton acceptor" evidence="23">
    <location>
        <position position="433"/>
    </location>
</feature>
<keyword evidence="7" id="KW-0031">Aminopeptidase</keyword>
<keyword evidence="10" id="KW-0645">Protease</keyword>
<dbReference type="GO" id="GO:0006508">
    <property type="term" value="P:proteolysis"/>
    <property type="evidence" value="ECO:0007669"/>
    <property type="project" value="UniProtKB-KW"/>
</dbReference>
<keyword evidence="18" id="KW-0482">Metalloprotease</keyword>
<dbReference type="FunFam" id="1.25.50.20:FF:000001">
    <property type="entry name" value="Aminopeptidase"/>
    <property type="match status" value="1"/>
</dbReference>
<dbReference type="STRING" id="568069.A0A1J1HMS2"/>
<evidence type="ECO:0000256" key="24">
    <source>
        <dbReference type="PIRSR" id="PIRSR634016-3"/>
    </source>
</evidence>
<evidence type="ECO:0000256" key="22">
    <source>
        <dbReference type="ARBA" id="ARBA00023288"/>
    </source>
</evidence>
<accession>A0A1J1HMS2</accession>
<keyword evidence="17 27" id="KW-1133">Transmembrane helix</keyword>
<keyword evidence="22" id="KW-0449">Lipoprotein</keyword>
<evidence type="ECO:0000256" key="7">
    <source>
        <dbReference type="ARBA" id="ARBA00022438"/>
    </source>
</evidence>
<dbReference type="InterPro" id="IPR050344">
    <property type="entry name" value="Peptidase_M1_aminopeptidases"/>
</dbReference>
<keyword evidence="21" id="KW-0325">Glycoprotein</keyword>
<keyword evidence="12 24" id="KW-0479">Metal-binding</keyword>
<keyword evidence="11 27" id="KW-0812">Transmembrane</keyword>
<dbReference type="InterPro" id="IPR042097">
    <property type="entry name" value="Aminopeptidase_N-like_N_sf"/>
</dbReference>
<comment type="subcellular location">
    <subcellularLocation>
        <location evidence="3">Cell membrane</location>
        <topology evidence="3">Lipid-anchor</topology>
        <topology evidence="3">GPI-anchor</topology>
    </subcellularLocation>
    <subcellularLocation>
        <location evidence="2">Cell membrane</location>
        <topology evidence="2">Single-pass type II membrane protein</topology>
    </subcellularLocation>
</comment>
<keyword evidence="8" id="KW-1003">Cell membrane</keyword>
<dbReference type="FunFam" id="2.60.40.1910:FF:000003">
    <property type="entry name" value="Aminopeptidase"/>
    <property type="match status" value="1"/>
</dbReference>
<keyword evidence="15" id="KW-0106">Calcium</keyword>
<dbReference type="Pfam" id="PF17900">
    <property type="entry name" value="Peptidase_M1_N"/>
    <property type="match status" value="1"/>
</dbReference>
<comment type="subunit">
    <text evidence="5">Homodimer; disulfide-linked.</text>
</comment>
<gene>
    <name evidence="31" type="ORF">CLUMA_CG002630</name>
</gene>
<evidence type="ECO:0000256" key="11">
    <source>
        <dbReference type="ARBA" id="ARBA00022692"/>
    </source>
</evidence>
<dbReference type="CDD" id="cd09601">
    <property type="entry name" value="M1_APN-Q_like"/>
    <property type="match status" value="1"/>
</dbReference>
<dbReference type="InterPro" id="IPR034016">
    <property type="entry name" value="M1_APN-typ"/>
</dbReference>
<dbReference type="PANTHER" id="PTHR11533:SF276">
    <property type="entry name" value="GLUTAMYL AMINOPEPTIDASE"/>
    <property type="match status" value="1"/>
</dbReference>
<evidence type="ECO:0000313" key="31">
    <source>
        <dbReference type="EMBL" id="CRK88818.1"/>
    </source>
</evidence>
<evidence type="ECO:0000256" key="14">
    <source>
        <dbReference type="ARBA" id="ARBA00022833"/>
    </source>
</evidence>
<dbReference type="FunFam" id="1.10.390.10:FF:000006">
    <property type="entry name" value="Puromycin-sensitive aminopeptidase"/>
    <property type="match status" value="1"/>
</dbReference>
<feature type="domain" description="Aminopeptidase N-like N-terminal" evidence="30">
    <location>
        <begin position="132"/>
        <end position="321"/>
    </location>
</feature>
<dbReference type="GO" id="GO:0008270">
    <property type="term" value="F:zinc ion binding"/>
    <property type="evidence" value="ECO:0007669"/>
    <property type="project" value="InterPro"/>
</dbReference>
<feature type="binding site" evidence="24">
    <location>
        <position position="436"/>
    </location>
    <ligand>
        <name>Zn(2+)</name>
        <dbReference type="ChEBI" id="CHEBI:29105"/>
        <note>catalytic</note>
    </ligand>
</feature>
<evidence type="ECO:0000256" key="10">
    <source>
        <dbReference type="ARBA" id="ARBA00022670"/>
    </source>
</evidence>
<keyword evidence="32" id="KW-1185">Reference proteome</keyword>
<dbReference type="SUPFAM" id="SSF55486">
    <property type="entry name" value="Metalloproteases ('zincins'), catalytic domain"/>
    <property type="match status" value="1"/>
</dbReference>
<feature type="transmembrane region" description="Helical" evidence="27">
    <location>
        <begin position="35"/>
        <end position="61"/>
    </location>
</feature>
<evidence type="ECO:0000256" key="20">
    <source>
        <dbReference type="ARBA" id="ARBA00023157"/>
    </source>
</evidence>
<dbReference type="Proteomes" id="UP000183832">
    <property type="component" value="Unassembled WGS sequence"/>
</dbReference>
<keyword evidence="19 27" id="KW-0472">Membrane</keyword>
<dbReference type="EMBL" id="CVRI01000010">
    <property type="protein sequence ID" value="CRK88818.1"/>
    <property type="molecule type" value="Genomic_DNA"/>
</dbReference>
<keyword evidence="20" id="KW-1015">Disulfide bond</keyword>
<feature type="compositionally biased region" description="Polar residues" evidence="26">
    <location>
        <begin position="1"/>
        <end position="21"/>
    </location>
</feature>
<dbReference type="GO" id="GO:0005886">
    <property type="term" value="C:plasma membrane"/>
    <property type="evidence" value="ECO:0007669"/>
    <property type="project" value="UniProtKB-SubCell"/>
</dbReference>
<dbReference type="SUPFAM" id="SSF63737">
    <property type="entry name" value="Leukotriene A4 hydrolase N-terminal domain"/>
    <property type="match status" value="1"/>
</dbReference>
<dbReference type="InterPro" id="IPR045357">
    <property type="entry name" value="Aminopeptidase_N-like_N"/>
</dbReference>
<evidence type="ECO:0000259" key="30">
    <source>
        <dbReference type="Pfam" id="PF17900"/>
    </source>
</evidence>
<feature type="binding site" evidence="24">
    <location>
        <position position="455"/>
    </location>
    <ligand>
        <name>Zn(2+)</name>
        <dbReference type="ChEBI" id="CHEBI:29105"/>
        <note>catalytic</note>
    </ligand>
</feature>
<keyword evidence="14 24" id="KW-0862">Zinc</keyword>
<feature type="region of interest" description="Disordered" evidence="26">
    <location>
        <begin position="1"/>
        <end position="22"/>
    </location>
</feature>
<dbReference type="GO" id="GO:0005737">
    <property type="term" value="C:cytoplasm"/>
    <property type="evidence" value="ECO:0007669"/>
    <property type="project" value="TreeGrafter"/>
</dbReference>
<evidence type="ECO:0000256" key="9">
    <source>
        <dbReference type="ARBA" id="ARBA00022622"/>
    </source>
</evidence>
<feature type="domain" description="Peptidase M1 membrane alanine aminopeptidase" evidence="28">
    <location>
        <begin position="360"/>
        <end position="577"/>
    </location>
</feature>
<comment type="similarity">
    <text evidence="4">Belongs to the peptidase M1 family.</text>
</comment>
<evidence type="ECO:0000256" key="2">
    <source>
        <dbReference type="ARBA" id="ARBA00004401"/>
    </source>
</evidence>
<dbReference type="PRINTS" id="PR00756">
    <property type="entry name" value="ALADIPTASE"/>
</dbReference>
<evidence type="ECO:0000256" key="18">
    <source>
        <dbReference type="ARBA" id="ARBA00023049"/>
    </source>
</evidence>
<dbReference type="InterPro" id="IPR001930">
    <property type="entry name" value="Peptidase_M1"/>
</dbReference>
<evidence type="ECO:0000256" key="13">
    <source>
        <dbReference type="ARBA" id="ARBA00022801"/>
    </source>
</evidence>
<dbReference type="GO" id="GO:0005615">
    <property type="term" value="C:extracellular space"/>
    <property type="evidence" value="ECO:0007669"/>
    <property type="project" value="TreeGrafter"/>
</dbReference>
<organism evidence="31 32">
    <name type="scientific">Clunio marinus</name>
    <dbReference type="NCBI Taxonomy" id="568069"/>
    <lineage>
        <taxon>Eukaryota</taxon>
        <taxon>Metazoa</taxon>
        <taxon>Ecdysozoa</taxon>
        <taxon>Arthropoda</taxon>
        <taxon>Hexapoda</taxon>
        <taxon>Insecta</taxon>
        <taxon>Pterygota</taxon>
        <taxon>Neoptera</taxon>
        <taxon>Endopterygota</taxon>
        <taxon>Diptera</taxon>
        <taxon>Nematocera</taxon>
        <taxon>Chironomoidea</taxon>
        <taxon>Chironomidae</taxon>
        <taxon>Clunio</taxon>
    </lineage>
</organism>
<feature type="domain" description="ERAP1-like C-terminal" evidence="29">
    <location>
        <begin position="659"/>
        <end position="982"/>
    </location>
</feature>
<evidence type="ECO:0000256" key="8">
    <source>
        <dbReference type="ARBA" id="ARBA00022475"/>
    </source>
</evidence>
<dbReference type="Gene3D" id="2.60.40.1730">
    <property type="entry name" value="tricorn interacting facor f3 domain"/>
    <property type="match status" value="1"/>
</dbReference>
<evidence type="ECO:0000256" key="15">
    <source>
        <dbReference type="ARBA" id="ARBA00022837"/>
    </source>
</evidence>
<dbReference type="OrthoDB" id="510539at2759"/>
<dbReference type="GO" id="GO:0043171">
    <property type="term" value="P:peptide catabolic process"/>
    <property type="evidence" value="ECO:0007669"/>
    <property type="project" value="TreeGrafter"/>
</dbReference>
<dbReference type="FunFam" id="2.60.40.1730:FF:000012">
    <property type="entry name" value="Aminopeptidase N"/>
    <property type="match status" value="1"/>
</dbReference>
<dbReference type="InterPro" id="IPR024571">
    <property type="entry name" value="ERAP1-like_C_dom"/>
</dbReference>
<dbReference type="EC" id="3.4.11.7" evidence="6"/>
<dbReference type="GO" id="GO:0098552">
    <property type="term" value="C:side of membrane"/>
    <property type="evidence" value="ECO:0007669"/>
    <property type="project" value="UniProtKB-KW"/>
</dbReference>
<dbReference type="GO" id="GO:0042277">
    <property type="term" value="F:peptide binding"/>
    <property type="evidence" value="ECO:0007669"/>
    <property type="project" value="TreeGrafter"/>
</dbReference>
<evidence type="ECO:0000256" key="1">
    <source>
        <dbReference type="ARBA" id="ARBA00001703"/>
    </source>
</evidence>
<evidence type="ECO:0000256" key="16">
    <source>
        <dbReference type="ARBA" id="ARBA00022968"/>
    </source>
</evidence>
<evidence type="ECO:0000256" key="21">
    <source>
        <dbReference type="ARBA" id="ARBA00023180"/>
    </source>
</evidence>
<evidence type="ECO:0000256" key="4">
    <source>
        <dbReference type="ARBA" id="ARBA00010136"/>
    </source>
</evidence>
<evidence type="ECO:0000256" key="27">
    <source>
        <dbReference type="SAM" id="Phobius"/>
    </source>
</evidence>
<dbReference type="InterPro" id="IPR027268">
    <property type="entry name" value="Peptidase_M4/M1_CTD_sf"/>
</dbReference>
<evidence type="ECO:0000259" key="29">
    <source>
        <dbReference type="Pfam" id="PF11838"/>
    </source>
</evidence>
<name>A0A1J1HMS2_9DIPT</name>
<evidence type="ECO:0000313" key="32">
    <source>
        <dbReference type="Proteomes" id="UP000183832"/>
    </source>
</evidence>
<evidence type="ECO:0000256" key="25">
    <source>
        <dbReference type="PIRSR" id="PIRSR634016-4"/>
    </source>
</evidence>
<dbReference type="Gene3D" id="2.60.40.1910">
    <property type="match status" value="1"/>
</dbReference>
<dbReference type="InterPro" id="IPR014782">
    <property type="entry name" value="Peptidase_M1_dom"/>
</dbReference>